<dbReference type="GO" id="GO:0016757">
    <property type="term" value="F:glycosyltransferase activity"/>
    <property type="evidence" value="ECO:0007669"/>
    <property type="project" value="UniProtKB-ARBA"/>
</dbReference>
<dbReference type="Pfam" id="PF06722">
    <property type="entry name" value="EryCIII-like_C"/>
    <property type="match status" value="1"/>
</dbReference>
<dbReference type="InterPro" id="IPR010610">
    <property type="entry name" value="EryCIII-like_C"/>
</dbReference>
<dbReference type="OrthoDB" id="9805366at2"/>
<dbReference type="RefSeq" id="WP_007957009.1">
    <property type="nucleotide sequence ID" value="NZ_CP010978.1"/>
</dbReference>
<dbReference type="HOGENOM" id="CLU_058209_0_0_9"/>
<evidence type="ECO:0000313" key="2">
    <source>
        <dbReference type="EMBL" id="AJQ26603.1"/>
    </source>
</evidence>
<dbReference type="SUPFAM" id="SSF53756">
    <property type="entry name" value="UDP-Glycosyltransferase/glycogen phosphorylase"/>
    <property type="match status" value="1"/>
</dbReference>
<sequence>MKKDKKNIFVGMSGGFGPLSQVLPIIESFDKEKFDITCFIASSSATLVKNLKYKFLEAPYVEPPKNLIPKGHKWCNIDHYWGRFGYIDSDYVNAMIPARVEAIRTCSPDFIISQFSPPTEIAARILKVPLISITQSCMHPKGKRVSWWEEATESYPKAAPIVSDLMKRYGLDPIDRMEELNRGDLTIIPSFPEFDPIDDDVIYIGPLLWESSGKQYETIKIKDNSSWKKNRPLIYAYTGNLYDSAGASGIKILKNVIKAFGNSEFDVIVSTGLGQSLKEIREIPGNIKIMDWVPATELIKECDITIHHGGHGSCMLNIINGIPAVIIPTFSEREFNARQVKALGVGNFILPMELTPSGLYDEVLRCLRDERVFNRAKDLAYKIRLRNYGGGIEAKKYILDYVNRRNHSV</sequence>
<name>I9NRR0_9FIRM</name>
<feature type="domain" description="Erythromycin biosynthesis protein CIII-like C-terminal" evidence="1">
    <location>
        <begin position="260"/>
        <end position="379"/>
    </location>
</feature>
<accession>I9NRR0</accession>
<organism evidence="2 3">
    <name type="scientific">Pelosinus fermentans JBW45</name>
    <dbReference type="NCBI Taxonomy" id="1192197"/>
    <lineage>
        <taxon>Bacteria</taxon>
        <taxon>Bacillati</taxon>
        <taxon>Bacillota</taxon>
        <taxon>Negativicutes</taxon>
        <taxon>Selenomonadales</taxon>
        <taxon>Sporomusaceae</taxon>
        <taxon>Pelosinus</taxon>
    </lineage>
</organism>
<proteinExistence type="predicted"/>
<dbReference type="AlphaFoldDB" id="I9NRR0"/>
<protein>
    <submittedName>
        <fullName evidence="2">Glycosyltransferase, MGT family</fullName>
    </submittedName>
</protein>
<dbReference type="EMBL" id="CP010978">
    <property type="protein sequence ID" value="AJQ26603.1"/>
    <property type="molecule type" value="Genomic_DNA"/>
</dbReference>
<dbReference type="KEGG" id="pft:JBW_01251"/>
<dbReference type="PANTHER" id="PTHR48050">
    <property type="entry name" value="STEROL 3-BETA-GLUCOSYLTRANSFERASE"/>
    <property type="match status" value="1"/>
</dbReference>
<dbReference type="Gene3D" id="3.40.50.2000">
    <property type="entry name" value="Glycogen Phosphorylase B"/>
    <property type="match status" value="2"/>
</dbReference>
<dbReference type="STRING" id="1192197.JBW_01251"/>
<reference evidence="2 3" key="1">
    <citation type="journal article" date="2015" name="Genome Announc.">
        <title>Complete Genome Sequence of Pelosinus fermentans JBW45, a Member of a Remarkably Competitive Group of Negativicutes in the Firmicutes Phylum.</title>
        <authorList>
            <person name="De Leon K.B."/>
            <person name="Utturkar S.M."/>
            <person name="Camilleri L.B."/>
            <person name="Elias D.A."/>
            <person name="Arkin A.P."/>
            <person name="Fields M.W."/>
            <person name="Brown S.D."/>
            <person name="Wall J.D."/>
        </authorList>
    </citation>
    <scope>NUCLEOTIDE SEQUENCE [LARGE SCALE GENOMIC DNA]</scope>
    <source>
        <strain evidence="2 3">JBW45</strain>
    </source>
</reference>
<evidence type="ECO:0000259" key="1">
    <source>
        <dbReference type="Pfam" id="PF06722"/>
    </source>
</evidence>
<dbReference type="InterPro" id="IPR050426">
    <property type="entry name" value="Glycosyltransferase_28"/>
</dbReference>
<gene>
    <name evidence="2" type="ORF">JBW_01251</name>
</gene>
<dbReference type="Proteomes" id="UP000005361">
    <property type="component" value="Chromosome"/>
</dbReference>
<evidence type="ECO:0000313" key="3">
    <source>
        <dbReference type="Proteomes" id="UP000005361"/>
    </source>
</evidence>
<keyword evidence="2" id="KW-0808">Transferase</keyword>
<dbReference type="PANTHER" id="PTHR48050:SF13">
    <property type="entry name" value="STEROL 3-BETA-GLUCOSYLTRANSFERASE UGT80A2"/>
    <property type="match status" value="1"/>
</dbReference>
<reference evidence="3" key="2">
    <citation type="submission" date="2015-02" db="EMBL/GenBank/DDBJ databases">
        <title>Complete Genome Sequence of Pelosinus fermentans JBW45.</title>
        <authorList>
            <person name="De Leon K.B."/>
            <person name="Utturkar S.M."/>
            <person name="Camilleri L.B."/>
            <person name="Arkin A.P."/>
            <person name="Fields M.W."/>
            <person name="Brown S.D."/>
            <person name="Wall J.D."/>
        </authorList>
    </citation>
    <scope>NUCLEOTIDE SEQUENCE [LARGE SCALE GENOMIC DNA]</scope>
    <source>
        <strain evidence="3">JBW45</strain>
    </source>
</reference>